<proteinExistence type="predicted"/>
<evidence type="ECO:0000313" key="3">
    <source>
        <dbReference type="Proteomes" id="UP001595993"/>
    </source>
</evidence>
<gene>
    <name evidence="2" type="ORF">ACFO9E_11800</name>
</gene>
<comment type="caution">
    <text evidence="2">The sequence shown here is derived from an EMBL/GenBank/DDBJ whole genome shotgun (WGS) entry which is preliminary data.</text>
</comment>
<evidence type="ECO:0000313" key="2">
    <source>
        <dbReference type="EMBL" id="MFC4608496.1"/>
    </source>
</evidence>
<dbReference type="Proteomes" id="UP001595993">
    <property type="component" value="Unassembled WGS sequence"/>
</dbReference>
<dbReference type="RefSeq" id="WP_381194068.1">
    <property type="nucleotide sequence ID" value="NZ_JBHSFE010000010.1"/>
</dbReference>
<organism evidence="2 3">
    <name type="scientific">Streptomyces maoxianensis</name>
    <dbReference type="NCBI Taxonomy" id="1459942"/>
    <lineage>
        <taxon>Bacteria</taxon>
        <taxon>Bacillati</taxon>
        <taxon>Actinomycetota</taxon>
        <taxon>Actinomycetes</taxon>
        <taxon>Kitasatosporales</taxon>
        <taxon>Streptomycetaceae</taxon>
        <taxon>Streptomyces</taxon>
    </lineage>
</organism>
<protein>
    <submittedName>
        <fullName evidence="2">Uncharacterized protein</fullName>
    </submittedName>
</protein>
<evidence type="ECO:0000256" key="1">
    <source>
        <dbReference type="SAM" id="MobiDB-lite"/>
    </source>
</evidence>
<reference evidence="3" key="1">
    <citation type="journal article" date="2019" name="Int. J. Syst. Evol. Microbiol.">
        <title>The Global Catalogue of Microorganisms (GCM) 10K type strain sequencing project: providing services to taxonomists for standard genome sequencing and annotation.</title>
        <authorList>
            <consortium name="The Broad Institute Genomics Platform"/>
            <consortium name="The Broad Institute Genome Sequencing Center for Infectious Disease"/>
            <person name="Wu L."/>
            <person name="Ma J."/>
        </authorList>
    </citation>
    <scope>NUCLEOTIDE SEQUENCE [LARGE SCALE GENOMIC DNA]</scope>
    <source>
        <strain evidence="3">CGMCC 4.7139</strain>
    </source>
</reference>
<name>A0ABV9G2F8_9ACTN</name>
<accession>A0ABV9G2F8</accession>
<dbReference type="EMBL" id="JBHSFE010000010">
    <property type="protein sequence ID" value="MFC4608496.1"/>
    <property type="molecule type" value="Genomic_DNA"/>
</dbReference>
<sequence length="136" mass="14303">MLEGIAPSGAECQALGRLVIDGHVSDVFQTGDGAGSRAALEVASLELLAGGEAGLLEDEAPVFELKASLEQDLSRGLEVQDRVLQVSGARRFGGSEVVDDADRSAPAGSPPHGRTERQRSTRYLNAVSACFHFCLH</sequence>
<keyword evidence="3" id="KW-1185">Reference proteome</keyword>
<feature type="region of interest" description="Disordered" evidence="1">
    <location>
        <begin position="95"/>
        <end position="119"/>
    </location>
</feature>